<dbReference type="OrthoDB" id="1601at2759"/>
<dbReference type="GO" id="GO:0007015">
    <property type="term" value="P:actin filament organization"/>
    <property type="evidence" value="ECO:0007669"/>
    <property type="project" value="TreeGrafter"/>
</dbReference>
<feature type="domain" description="CAP N-terminal" evidence="3">
    <location>
        <begin position="96"/>
        <end position="254"/>
    </location>
</feature>
<dbReference type="EMBL" id="VTPC01090585">
    <property type="protein sequence ID" value="KAF2882895.1"/>
    <property type="molecule type" value="Genomic_DNA"/>
</dbReference>
<dbReference type="GO" id="GO:0019933">
    <property type="term" value="P:cAMP-mediated signaling"/>
    <property type="evidence" value="ECO:0007669"/>
    <property type="project" value="TreeGrafter"/>
</dbReference>
<dbReference type="SUPFAM" id="SSF69340">
    <property type="entry name" value="C-terminal domain of adenylylcyclase associated protein"/>
    <property type="match status" value="1"/>
</dbReference>
<dbReference type="GO" id="GO:0000902">
    <property type="term" value="P:cell morphogenesis"/>
    <property type="evidence" value="ECO:0007669"/>
    <property type="project" value="TreeGrafter"/>
</dbReference>
<dbReference type="PANTHER" id="PTHR10652:SF0">
    <property type="entry name" value="ADENYLYL CYCLASE-ASSOCIATED PROTEIN"/>
    <property type="match status" value="1"/>
</dbReference>
<dbReference type="Pfam" id="PF08603">
    <property type="entry name" value="CAP_C"/>
    <property type="match status" value="1"/>
</dbReference>
<comment type="caution">
    <text evidence="4">The sequence shown here is derived from an EMBL/GenBank/DDBJ whole genome shotgun (WGS) entry which is preliminary data.</text>
</comment>
<comment type="similarity">
    <text evidence="1">Belongs to the CAP family.</text>
</comment>
<reference evidence="4" key="1">
    <citation type="submission" date="2019-08" db="EMBL/GenBank/DDBJ databases">
        <title>The genome of the North American firefly Photinus pyralis.</title>
        <authorList>
            <consortium name="Photinus pyralis genome working group"/>
            <person name="Fallon T.R."/>
            <person name="Sander Lower S.E."/>
            <person name="Weng J.-K."/>
        </authorList>
    </citation>
    <scope>NUCLEOTIDE SEQUENCE</scope>
    <source>
        <strain evidence="4">TRF0915ILg1</strain>
        <tissue evidence="4">Whole body</tissue>
    </source>
</reference>
<dbReference type="GO" id="GO:0005737">
    <property type="term" value="C:cytoplasm"/>
    <property type="evidence" value="ECO:0007669"/>
    <property type="project" value="TreeGrafter"/>
</dbReference>
<dbReference type="InterPro" id="IPR016098">
    <property type="entry name" value="CAP/MinC_C"/>
</dbReference>
<dbReference type="AlphaFoldDB" id="A0A8K0CFL0"/>
<feature type="domain" description="Adenylate cyclase-associated CAP C-terminal" evidence="2">
    <location>
        <begin position="388"/>
        <end position="464"/>
    </location>
</feature>
<dbReference type="Gene3D" id="2.160.20.70">
    <property type="match status" value="1"/>
</dbReference>
<organism evidence="4 5">
    <name type="scientific">Ignelater luminosus</name>
    <name type="common">Cucubano</name>
    <name type="synonym">Pyrophorus luminosus</name>
    <dbReference type="NCBI Taxonomy" id="2038154"/>
    <lineage>
        <taxon>Eukaryota</taxon>
        <taxon>Metazoa</taxon>
        <taxon>Ecdysozoa</taxon>
        <taxon>Arthropoda</taxon>
        <taxon>Hexapoda</taxon>
        <taxon>Insecta</taxon>
        <taxon>Pterygota</taxon>
        <taxon>Neoptera</taxon>
        <taxon>Endopterygota</taxon>
        <taxon>Coleoptera</taxon>
        <taxon>Polyphaga</taxon>
        <taxon>Elateriformia</taxon>
        <taxon>Elateroidea</taxon>
        <taxon>Elateridae</taxon>
        <taxon>Agrypninae</taxon>
        <taxon>Pyrophorini</taxon>
        <taxon>Ignelater</taxon>
    </lineage>
</organism>
<name>A0A8K0CFL0_IGNLU</name>
<evidence type="ECO:0000259" key="3">
    <source>
        <dbReference type="Pfam" id="PF21938"/>
    </source>
</evidence>
<feature type="domain" description="CAP N-terminal" evidence="3">
    <location>
        <begin position="6"/>
        <end position="82"/>
    </location>
</feature>
<proteinExistence type="inferred from homology"/>
<dbReference type="Pfam" id="PF21938">
    <property type="entry name" value="CAP_N"/>
    <property type="match status" value="2"/>
</dbReference>
<accession>A0A8K0CFL0</accession>
<evidence type="ECO:0000313" key="5">
    <source>
        <dbReference type="Proteomes" id="UP000801492"/>
    </source>
</evidence>
<evidence type="ECO:0000259" key="2">
    <source>
        <dbReference type="Pfam" id="PF08603"/>
    </source>
</evidence>
<sequence length="468" mass="52342">MSVTDFEKILKGPLLAYLNASKIIDDEVAEHSNYVQRAFEAQLEYLKHANKSKMPTEAEQEELFMPTYQVILAALNYQQTNQDFLAKVCKMSVANFLHIIHGPLARYHLFSQQIGGDVAIQSALVTQAFQTQLQHLIQASCSEAPSSEEILTLVQPTGSCITIVQDIKNKNHNSPYLNHLSAISEGVTALGWTALIPAPIPFLMEIINSVQHYTNQILNDWKQKDNIHVDWTAVWLQTLTDLLEYVKQYHPAGLKWGGMPTSSLESSQSDFVDMSIPPPLECPLLEKYPEQSSYSEYPPVLSPAIELSDTVGLESRKKRPTLSPEIKQIQKINKKLRKINEDLEACRSLPQIMGISASSEASTSIIKSNPVITITPKDKSPVFVKTGNKWLIVMGKVSSIVVDKTDGCQMYLSRRSLKVEVISTKSSELNLLVPLKNGDYEEFAIPVQNKTVITSRGLETNVVNIYKK</sequence>
<dbReference type="InterPro" id="IPR001837">
    <property type="entry name" value="Adenylate_cyclase-assoc_CAP"/>
</dbReference>
<dbReference type="Gene3D" id="1.25.40.330">
    <property type="entry name" value="Adenylate cyclase-associated CAP, N-terminal domain"/>
    <property type="match status" value="2"/>
</dbReference>
<dbReference type="InterPro" id="IPR036222">
    <property type="entry name" value="CAP_N_sf"/>
</dbReference>
<protein>
    <submittedName>
        <fullName evidence="4">Uncharacterized protein</fullName>
    </submittedName>
</protein>
<dbReference type="SUPFAM" id="SSF101278">
    <property type="entry name" value="N-terminal domain of adenylylcyclase associated protein, CAP"/>
    <property type="match status" value="2"/>
</dbReference>
<evidence type="ECO:0000313" key="4">
    <source>
        <dbReference type="EMBL" id="KAF2882895.1"/>
    </source>
</evidence>
<dbReference type="GO" id="GO:0003779">
    <property type="term" value="F:actin binding"/>
    <property type="evidence" value="ECO:0007669"/>
    <property type="project" value="InterPro"/>
</dbReference>
<dbReference type="InterPro" id="IPR036223">
    <property type="entry name" value="CAP_C_sf"/>
</dbReference>
<dbReference type="InterPro" id="IPR053950">
    <property type="entry name" value="CAP_N"/>
</dbReference>
<gene>
    <name evidence="4" type="ORF">ILUMI_23281</name>
</gene>
<evidence type="ECO:0000256" key="1">
    <source>
        <dbReference type="ARBA" id="ARBA00007659"/>
    </source>
</evidence>
<dbReference type="FunFam" id="1.25.40.330:FF:000001">
    <property type="entry name" value="Adenylyl cyclase-associated protein"/>
    <property type="match status" value="1"/>
</dbReference>
<dbReference type="GO" id="GO:0008179">
    <property type="term" value="F:adenylate cyclase binding"/>
    <property type="evidence" value="ECO:0007669"/>
    <property type="project" value="TreeGrafter"/>
</dbReference>
<keyword evidence="5" id="KW-1185">Reference proteome</keyword>
<dbReference type="PANTHER" id="PTHR10652">
    <property type="entry name" value="ADENYLYL CYCLASE-ASSOCIATED PROTEIN"/>
    <property type="match status" value="1"/>
</dbReference>
<dbReference type="InterPro" id="IPR013912">
    <property type="entry name" value="Adenylate_cyclase-assoc_CAP_C"/>
</dbReference>
<dbReference type="Proteomes" id="UP000801492">
    <property type="component" value="Unassembled WGS sequence"/>
</dbReference>